<name>A0A644TRJ3_9ZZZZ</name>
<organism evidence="6">
    <name type="scientific">bioreactor metagenome</name>
    <dbReference type="NCBI Taxonomy" id="1076179"/>
    <lineage>
        <taxon>unclassified sequences</taxon>
        <taxon>metagenomes</taxon>
        <taxon>ecological metagenomes</taxon>
    </lineage>
</organism>
<dbReference type="SFLD" id="SFLDG01067">
    <property type="entry name" value="SPASM/twitch_domain_containing"/>
    <property type="match status" value="1"/>
</dbReference>
<accession>A0A644TRJ3</accession>
<dbReference type="AlphaFoldDB" id="A0A644TRJ3"/>
<evidence type="ECO:0000313" key="6">
    <source>
        <dbReference type="EMBL" id="MPL69606.1"/>
    </source>
</evidence>
<dbReference type="Gene3D" id="3.20.20.70">
    <property type="entry name" value="Aldolase class I"/>
    <property type="match status" value="1"/>
</dbReference>
<dbReference type="InterPro" id="IPR006638">
    <property type="entry name" value="Elp3/MiaA/NifB-like_rSAM"/>
</dbReference>
<evidence type="ECO:0000256" key="3">
    <source>
        <dbReference type="ARBA" id="ARBA00023004"/>
    </source>
</evidence>
<dbReference type="GO" id="GO:0046872">
    <property type="term" value="F:metal ion binding"/>
    <property type="evidence" value="ECO:0007669"/>
    <property type="project" value="UniProtKB-KW"/>
</dbReference>
<reference evidence="6" key="1">
    <citation type="submission" date="2019-08" db="EMBL/GenBank/DDBJ databases">
        <authorList>
            <person name="Kucharzyk K."/>
            <person name="Murdoch R.W."/>
            <person name="Higgins S."/>
            <person name="Loffler F."/>
        </authorList>
    </citation>
    <scope>NUCLEOTIDE SEQUENCE</scope>
</reference>
<dbReference type="SUPFAM" id="SSF102114">
    <property type="entry name" value="Radical SAM enzymes"/>
    <property type="match status" value="1"/>
</dbReference>
<keyword evidence="2" id="KW-0479">Metal-binding</keyword>
<protein>
    <submittedName>
        <fullName evidence="6">Coenzyme PQQ synthesis protein E</fullName>
    </submittedName>
</protein>
<dbReference type="PROSITE" id="PS51918">
    <property type="entry name" value="RADICAL_SAM"/>
    <property type="match status" value="1"/>
</dbReference>
<dbReference type="PANTHER" id="PTHR11228">
    <property type="entry name" value="RADICAL SAM DOMAIN PROTEIN"/>
    <property type="match status" value="1"/>
</dbReference>
<proteinExistence type="predicted"/>
<dbReference type="InterPro" id="IPR058240">
    <property type="entry name" value="rSAM_sf"/>
</dbReference>
<dbReference type="CDD" id="cd01335">
    <property type="entry name" value="Radical_SAM"/>
    <property type="match status" value="1"/>
</dbReference>
<dbReference type="Pfam" id="PF04055">
    <property type="entry name" value="Radical_SAM"/>
    <property type="match status" value="1"/>
</dbReference>
<dbReference type="SFLD" id="SFLDS00029">
    <property type="entry name" value="Radical_SAM"/>
    <property type="match status" value="1"/>
</dbReference>
<keyword evidence="4" id="KW-0411">Iron-sulfur</keyword>
<feature type="domain" description="Radical SAM core" evidence="5">
    <location>
        <begin position="33"/>
        <end position="254"/>
    </location>
</feature>
<sequence length="410" mass="46726">MFIFISKSCLAKFMTGKIIRNYLPELYALVISRKKPAMVTVNLTNRCNQRCIYCELSVNKSDLGDKALSLADLKWIIDEMAVNKIRRISLCGGEPFLFEGIIEVIAYAGSKGIRCSVTTNGMTAHKLSDNALNVLVRYKTQVNISIDSLDETIQSFTRGTSSALKNALLAIELLGNKSIPVTVLTAISRYNYHSLSGFLYQAYEKGIMNILFQPIIYYSNYPDLPVIERKSELNVPVDKLDILMRELKQIHLFERTHQISTNVYRILPWLEFYLKRAAQTEEGWFFTKVVNKFFCREIYAIIDIAYDGGIQPCGLALATVDIHANRSEGLISLWSKATEELKRDMLLGRYHDFCNGCCHHFSRNMLASVIKYPLQNRNAAIQLGALLAMRFLSVIYKRFLKKHSKPVRGK</sequence>
<dbReference type="SMART" id="SM00729">
    <property type="entry name" value="Elp3"/>
    <property type="match status" value="1"/>
</dbReference>
<dbReference type="InterPro" id="IPR007197">
    <property type="entry name" value="rSAM"/>
</dbReference>
<evidence type="ECO:0000256" key="2">
    <source>
        <dbReference type="ARBA" id="ARBA00022723"/>
    </source>
</evidence>
<dbReference type="EMBL" id="VSSQ01000048">
    <property type="protein sequence ID" value="MPL69606.1"/>
    <property type="molecule type" value="Genomic_DNA"/>
</dbReference>
<dbReference type="InterPro" id="IPR013785">
    <property type="entry name" value="Aldolase_TIM"/>
</dbReference>
<evidence type="ECO:0000256" key="1">
    <source>
        <dbReference type="ARBA" id="ARBA00022691"/>
    </source>
</evidence>
<dbReference type="PANTHER" id="PTHR11228:SF7">
    <property type="entry name" value="PQQA PEPTIDE CYCLASE"/>
    <property type="match status" value="1"/>
</dbReference>
<dbReference type="InterPro" id="IPR050377">
    <property type="entry name" value="Radical_SAM_PqqE_MftC-like"/>
</dbReference>
<keyword evidence="3" id="KW-0408">Iron</keyword>
<keyword evidence="1" id="KW-0949">S-adenosyl-L-methionine</keyword>
<comment type="caution">
    <text evidence="6">The sequence shown here is derived from an EMBL/GenBank/DDBJ whole genome shotgun (WGS) entry which is preliminary data.</text>
</comment>
<gene>
    <name evidence="6" type="primary">pqqE_5</name>
    <name evidence="6" type="ORF">SDC9_15353</name>
</gene>
<evidence type="ECO:0000259" key="5">
    <source>
        <dbReference type="PROSITE" id="PS51918"/>
    </source>
</evidence>
<evidence type="ECO:0000256" key="4">
    <source>
        <dbReference type="ARBA" id="ARBA00023014"/>
    </source>
</evidence>
<dbReference type="GO" id="GO:0003824">
    <property type="term" value="F:catalytic activity"/>
    <property type="evidence" value="ECO:0007669"/>
    <property type="project" value="InterPro"/>
</dbReference>
<dbReference type="GO" id="GO:0051536">
    <property type="term" value="F:iron-sulfur cluster binding"/>
    <property type="evidence" value="ECO:0007669"/>
    <property type="project" value="UniProtKB-KW"/>
</dbReference>